<protein>
    <recommendedName>
        <fullName evidence="10">Alpha-galactosidase</fullName>
        <ecNumber evidence="10">3.2.1.22</ecNumber>
    </recommendedName>
    <alternativeName>
        <fullName evidence="10">Melibiase</fullName>
    </alternativeName>
</protein>
<evidence type="ECO:0000256" key="6">
    <source>
        <dbReference type="ARBA" id="ARBA00022729"/>
    </source>
</evidence>
<comment type="function">
    <text evidence="2">Hydrolyzes a variety of simple alpha-D-galactoside as well as more complex molecules such as oligosaccharides and polysaccharides.</text>
</comment>
<reference evidence="14 15" key="1">
    <citation type="journal article" date="2018" name="Nat. Ecol. Evol.">
        <title>Pezizomycetes genomes reveal the molecular basis of ectomycorrhizal truffle lifestyle.</title>
        <authorList>
            <person name="Murat C."/>
            <person name="Payen T."/>
            <person name="Noel B."/>
            <person name="Kuo A."/>
            <person name="Morin E."/>
            <person name="Chen J."/>
            <person name="Kohler A."/>
            <person name="Krizsan K."/>
            <person name="Balestrini R."/>
            <person name="Da Silva C."/>
            <person name="Montanini B."/>
            <person name="Hainaut M."/>
            <person name="Levati E."/>
            <person name="Barry K.W."/>
            <person name="Belfiori B."/>
            <person name="Cichocki N."/>
            <person name="Clum A."/>
            <person name="Dockter R.B."/>
            <person name="Fauchery L."/>
            <person name="Guy J."/>
            <person name="Iotti M."/>
            <person name="Le Tacon F."/>
            <person name="Lindquist E.A."/>
            <person name="Lipzen A."/>
            <person name="Malagnac F."/>
            <person name="Mello A."/>
            <person name="Molinier V."/>
            <person name="Miyauchi S."/>
            <person name="Poulain J."/>
            <person name="Riccioni C."/>
            <person name="Rubini A."/>
            <person name="Sitrit Y."/>
            <person name="Splivallo R."/>
            <person name="Traeger S."/>
            <person name="Wang M."/>
            <person name="Zifcakova L."/>
            <person name="Wipf D."/>
            <person name="Zambonelli A."/>
            <person name="Paolocci F."/>
            <person name="Nowrousian M."/>
            <person name="Ottonello S."/>
            <person name="Baldrian P."/>
            <person name="Spatafora J.W."/>
            <person name="Henrissat B."/>
            <person name="Nagy L.G."/>
            <person name="Aury J.M."/>
            <person name="Wincker P."/>
            <person name="Grigoriev I.V."/>
            <person name="Bonfante P."/>
            <person name="Martin F.M."/>
        </authorList>
    </citation>
    <scope>NUCLEOTIDE SEQUENCE [LARGE SCALE GENOMIC DNA]</scope>
    <source>
        <strain evidence="14 15">RN42</strain>
    </source>
</reference>
<evidence type="ECO:0000256" key="12">
    <source>
        <dbReference type="SAM" id="Phobius"/>
    </source>
</evidence>
<dbReference type="PRINTS" id="PR00740">
    <property type="entry name" value="GLHYDRLASE27"/>
</dbReference>
<evidence type="ECO:0000256" key="9">
    <source>
        <dbReference type="ARBA" id="ARBA00023295"/>
    </source>
</evidence>
<evidence type="ECO:0000256" key="2">
    <source>
        <dbReference type="ARBA" id="ARBA00003969"/>
    </source>
</evidence>
<dbReference type="GO" id="GO:0005576">
    <property type="term" value="C:extracellular region"/>
    <property type="evidence" value="ECO:0007669"/>
    <property type="project" value="UniProtKB-SubCell"/>
</dbReference>
<dbReference type="SUPFAM" id="SSF51445">
    <property type="entry name" value="(Trans)glycosidases"/>
    <property type="match status" value="1"/>
</dbReference>
<sequence>MSSQHDASLRHRSPPGASSPSQQSAPMATQAAGTTSPKVAADEKAPTATKSLPQTPNTSFSPLTIAGLFLLSFIGFYATFTAPSDDVESLSKMKGVDKLVGTALLLNNAVANAIGLPTRPAKPQKGEFGKLPPMGFNSWNAFRCDISEEKFLVAADKLLELGLEKLGYDYVNIDDCWSTHERDPNTGRLVPDPIKFPDGIKGTADKIHSRGLKFGIYGTAGEETCAHYPASLGHETLDAQTWADWGVDFLKYDNCGVPDSWKDPYSYYPEDWYGTYENQTGGPAAPLDYDWSKSLQAERFYRMRDAIKKTGREMYYSLCNWGHGHSERWARQAGAASWRMWGDIVPQWEGKKEWSWGFMPIVNYASFFAEYTDFYGHNDFDMLEVGNGNLTDAETRTHFALWAGLKSPLLIGTPLDQIEAKDLAVLKNKEIVAFNQDPVYGASILPFKWGINPAWTWNQTHPAEFYSGQSVKGINVFVMNTLDVSTTKSFTFEEVPGLRKYGEYEVKDLWTGKKLGVYHGAWRGEVEAHDTRVLLFTEKGGKHPHKGKLPKPAIWKKKPISTVWPLPKGGKE</sequence>
<comment type="subcellular location">
    <subcellularLocation>
        <location evidence="3">Secreted</location>
    </subcellularLocation>
</comment>
<dbReference type="EC" id="3.2.1.22" evidence="10"/>
<feature type="compositionally biased region" description="Low complexity" evidence="11">
    <location>
        <begin position="14"/>
        <end position="32"/>
    </location>
</feature>
<keyword evidence="12" id="KW-0472">Membrane</keyword>
<dbReference type="Pfam" id="PF17801">
    <property type="entry name" value="Melibiase_C"/>
    <property type="match status" value="1"/>
</dbReference>
<accession>A0A3N4IF62</accession>
<comment type="catalytic activity">
    <reaction evidence="1 10">
        <text>Hydrolysis of terminal, non-reducing alpha-D-galactose residues in alpha-D-galactosides, including galactose oligosaccharides, galactomannans and galactolipids.</text>
        <dbReference type="EC" id="3.2.1.22"/>
    </reaction>
</comment>
<dbReference type="SUPFAM" id="SSF51011">
    <property type="entry name" value="Glycosyl hydrolase domain"/>
    <property type="match status" value="1"/>
</dbReference>
<comment type="similarity">
    <text evidence="4 10">Belongs to the glycosyl hydrolase 27 family.</text>
</comment>
<dbReference type="InterPro" id="IPR041233">
    <property type="entry name" value="Melibiase_C"/>
</dbReference>
<dbReference type="InterPro" id="IPR000111">
    <property type="entry name" value="Glyco_hydro_27/36_CS"/>
</dbReference>
<keyword evidence="12" id="KW-0812">Transmembrane</keyword>
<dbReference type="PROSITE" id="PS00512">
    <property type="entry name" value="ALPHA_GALACTOSIDASE"/>
    <property type="match status" value="1"/>
</dbReference>
<dbReference type="InterPro" id="IPR013785">
    <property type="entry name" value="Aldolase_TIM"/>
</dbReference>
<evidence type="ECO:0000256" key="7">
    <source>
        <dbReference type="ARBA" id="ARBA00022801"/>
    </source>
</evidence>
<dbReference type="InterPro" id="IPR002241">
    <property type="entry name" value="Glyco_hydro_27"/>
</dbReference>
<gene>
    <name evidence="14" type="ORF">BJ508DRAFT_413771</name>
</gene>
<dbReference type="AlphaFoldDB" id="A0A3N4IF62"/>
<dbReference type="CDD" id="cd14792">
    <property type="entry name" value="GH27"/>
    <property type="match status" value="1"/>
</dbReference>
<evidence type="ECO:0000313" key="14">
    <source>
        <dbReference type="EMBL" id="RPA82831.1"/>
    </source>
</evidence>
<evidence type="ECO:0000256" key="10">
    <source>
        <dbReference type="RuleBase" id="RU361168"/>
    </source>
</evidence>
<dbReference type="Proteomes" id="UP000275078">
    <property type="component" value="Unassembled WGS sequence"/>
</dbReference>
<evidence type="ECO:0000313" key="15">
    <source>
        <dbReference type="Proteomes" id="UP000275078"/>
    </source>
</evidence>
<feature type="domain" description="Alpha galactosidase C-terminal" evidence="13">
    <location>
        <begin position="461"/>
        <end position="535"/>
    </location>
</feature>
<evidence type="ECO:0000256" key="11">
    <source>
        <dbReference type="SAM" id="MobiDB-lite"/>
    </source>
</evidence>
<feature type="region of interest" description="Disordered" evidence="11">
    <location>
        <begin position="1"/>
        <end position="56"/>
    </location>
</feature>
<dbReference type="GO" id="GO:0005975">
    <property type="term" value="P:carbohydrate metabolic process"/>
    <property type="evidence" value="ECO:0007669"/>
    <property type="project" value="InterPro"/>
</dbReference>
<keyword evidence="5" id="KW-0964">Secreted</keyword>
<dbReference type="EMBL" id="ML119668">
    <property type="protein sequence ID" value="RPA82831.1"/>
    <property type="molecule type" value="Genomic_DNA"/>
</dbReference>
<feature type="transmembrane region" description="Helical" evidence="12">
    <location>
        <begin position="60"/>
        <end position="80"/>
    </location>
</feature>
<dbReference type="InterPro" id="IPR013780">
    <property type="entry name" value="Glyco_hydro_b"/>
</dbReference>
<keyword evidence="6" id="KW-0732">Signal</keyword>
<keyword evidence="10" id="KW-1015">Disulfide bond</keyword>
<evidence type="ECO:0000256" key="3">
    <source>
        <dbReference type="ARBA" id="ARBA00004613"/>
    </source>
</evidence>
<dbReference type="PANTHER" id="PTHR11452">
    <property type="entry name" value="ALPHA-GALACTOSIDASE/ALPHA-N-ACETYLGALACTOSAMINIDASE"/>
    <property type="match status" value="1"/>
</dbReference>
<evidence type="ECO:0000256" key="4">
    <source>
        <dbReference type="ARBA" id="ARBA00009743"/>
    </source>
</evidence>
<dbReference type="InterPro" id="IPR017853">
    <property type="entry name" value="GH"/>
</dbReference>
<dbReference type="Gene3D" id="2.60.40.1180">
    <property type="entry name" value="Golgi alpha-mannosidase II"/>
    <property type="match status" value="1"/>
</dbReference>
<evidence type="ECO:0000256" key="8">
    <source>
        <dbReference type="ARBA" id="ARBA00023180"/>
    </source>
</evidence>
<dbReference type="STRING" id="1160509.A0A3N4IF62"/>
<dbReference type="GO" id="GO:0004557">
    <property type="term" value="F:alpha-galactosidase activity"/>
    <property type="evidence" value="ECO:0007669"/>
    <property type="project" value="UniProtKB-EC"/>
</dbReference>
<evidence type="ECO:0000256" key="5">
    <source>
        <dbReference type="ARBA" id="ARBA00022525"/>
    </source>
</evidence>
<evidence type="ECO:0000256" key="1">
    <source>
        <dbReference type="ARBA" id="ARBA00001255"/>
    </source>
</evidence>
<proteinExistence type="inferred from homology"/>
<keyword evidence="9 10" id="KW-0326">Glycosidase</keyword>
<organism evidence="14 15">
    <name type="scientific">Ascobolus immersus RN42</name>
    <dbReference type="NCBI Taxonomy" id="1160509"/>
    <lineage>
        <taxon>Eukaryota</taxon>
        <taxon>Fungi</taxon>
        <taxon>Dikarya</taxon>
        <taxon>Ascomycota</taxon>
        <taxon>Pezizomycotina</taxon>
        <taxon>Pezizomycetes</taxon>
        <taxon>Pezizales</taxon>
        <taxon>Ascobolaceae</taxon>
        <taxon>Ascobolus</taxon>
    </lineage>
</organism>
<dbReference type="OrthoDB" id="5795902at2759"/>
<keyword evidence="8" id="KW-0325">Glycoprotein</keyword>
<keyword evidence="12" id="KW-1133">Transmembrane helix</keyword>
<keyword evidence="15" id="KW-1185">Reference proteome</keyword>
<name>A0A3N4IF62_ASCIM</name>
<dbReference type="Pfam" id="PF16499">
    <property type="entry name" value="Melibiase_2"/>
    <property type="match status" value="2"/>
</dbReference>
<keyword evidence="7 10" id="KW-0378">Hydrolase</keyword>
<dbReference type="PANTHER" id="PTHR11452:SF61">
    <property type="entry name" value="ALPHA-GALACTOSIDASE B-RELATED"/>
    <property type="match status" value="1"/>
</dbReference>
<evidence type="ECO:0000259" key="13">
    <source>
        <dbReference type="Pfam" id="PF17801"/>
    </source>
</evidence>
<dbReference type="Gene3D" id="3.20.20.70">
    <property type="entry name" value="Aldolase class I"/>
    <property type="match status" value="1"/>
</dbReference>